<dbReference type="GO" id="GO:0043565">
    <property type="term" value="F:sequence-specific DNA binding"/>
    <property type="evidence" value="ECO:0007669"/>
    <property type="project" value="InterPro"/>
</dbReference>
<dbReference type="SMART" id="SM00342">
    <property type="entry name" value="HTH_ARAC"/>
    <property type="match status" value="1"/>
</dbReference>
<dbReference type="SUPFAM" id="SSF51215">
    <property type="entry name" value="Regulatory protein AraC"/>
    <property type="match status" value="1"/>
</dbReference>
<keyword evidence="3" id="KW-0804">Transcription</keyword>
<keyword evidence="1" id="KW-0805">Transcription regulation</keyword>
<dbReference type="InterPro" id="IPR037923">
    <property type="entry name" value="HTH-like"/>
</dbReference>
<dbReference type="InterPro" id="IPR003313">
    <property type="entry name" value="AraC-bd"/>
</dbReference>
<dbReference type="Proteomes" id="UP000252415">
    <property type="component" value="Unassembled WGS sequence"/>
</dbReference>
<gene>
    <name evidence="5" type="ORF">DFP97_1109</name>
</gene>
<name>A0A368VYR1_9BACL</name>
<dbReference type="PROSITE" id="PS00041">
    <property type="entry name" value="HTH_ARAC_FAMILY_1"/>
    <property type="match status" value="1"/>
</dbReference>
<dbReference type="GO" id="GO:0003700">
    <property type="term" value="F:DNA-binding transcription factor activity"/>
    <property type="evidence" value="ECO:0007669"/>
    <property type="project" value="InterPro"/>
</dbReference>
<dbReference type="RefSeq" id="WP_114381274.1">
    <property type="nucleotide sequence ID" value="NZ_QPJD01000010.1"/>
</dbReference>
<dbReference type="InterPro" id="IPR018062">
    <property type="entry name" value="HTH_AraC-typ_CS"/>
</dbReference>
<dbReference type="PANTHER" id="PTHR43280:SF2">
    <property type="entry name" value="HTH-TYPE TRANSCRIPTIONAL REGULATOR EXSA"/>
    <property type="match status" value="1"/>
</dbReference>
<keyword evidence="2 5" id="KW-0238">DNA-binding</keyword>
<dbReference type="InterPro" id="IPR009057">
    <property type="entry name" value="Homeodomain-like_sf"/>
</dbReference>
<dbReference type="InterPro" id="IPR014710">
    <property type="entry name" value="RmlC-like_jellyroll"/>
</dbReference>
<evidence type="ECO:0000259" key="4">
    <source>
        <dbReference type="PROSITE" id="PS01124"/>
    </source>
</evidence>
<evidence type="ECO:0000256" key="1">
    <source>
        <dbReference type="ARBA" id="ARBA00023015"/>
    </source>
</evidence>
<dbReference type="InterPro" id="IPR018060">
    <property type="entry name" value="HTH_AraC"/>
</dbReference>
<dbReference type="PANTHER" id="PTHR43280">
    <property type="entry name" value="ARAC-FAMILY TRANSCRIPTIONAL REGULATOR"/>
    <property type="match status" value="1"/>
</dbReference>
<dbReference type="Pfam" id="PF12833">
    <property type="entry name" value="HTH_18"/>
    <property type="match status" value="1"/>
</dbReference>
<dbReference type="EMBL" id="QPJD01000010">
    <property type="protein sequence ID" value="RCW45421.1"/>
    <property type="molecule type" value="Genomic_DNA"/>
</dbReference>
<dbReference type="OrthoDB" id="2831254at2"/>
<accession>A0A368VYR1</accession>
<proteinExistence type="predicted"/>
<dbReference type="Gene3D" id="1.10.10.60">
    <property type="entry name" value="Homeodomain-like"/>
    <property type="match status" value="2"/>
</dbReference>
<sequence length="290" mass="34780">MILHQISPYIRVAMDNIVERPWIIQDRVLFDYELLYIMEGKVIVTIEGAVYEGERGDIFLFRPKQKHKIVKVEGQRLRQPHIHFDFFYTEDSDKVKVSFRPLEEISTDEYYWFRNDIIDDMPIPLSSHLRLKNPILIEKMLMDIIYEYETKMPYYEFKVKGLFIQLWIQLLRENHWSRNPHVETNMHALMHIKQYLMHNTNRKISLDEIAKMSGISKHYLVRLFQKAFGMSPIQYHQLMRVHAARHMIQYTTDPLSIIAEKMGFLSIHAFSRFFKTVEGTAPSFYRSSKN</sequence>
<reference evidence="5 6" key="1">
    <citation type="submission" date="2018-07" db="EMBL/GenBank/DDBJ databases">
        <title>Genomic Encyclopedia of Type Strains, Phase III (KMG-III): the genomes of soil and plant-associated and newly described type strains.</title>
        <authorList>
            <person name="Whitman W."/>
        </authorList>
    </citation>
    <scope>NUCLEOTIDE SEQUENCE [LARGE SCALE GENOMIC DNA]</scope>
    <source>
        <strain evidence="5 6">CECT 7506</strain>
    </source>
</reference>
<evidence type="ECO:0000313" key="6">
    <source>
        <dbReference type="Proteomes" id="UP000252415"/>
    </source>
</evidence>
<comment type="caution">
    <text evidence="5">The sequence shown here is derived from an EMBL/GenBank/DDBJ whole genome shotgun (WGS) entry which is preliminary data.</text>
</comment>
<dbReference type="SUPFAM" id="SSF46689">
    <property type="entry name" value="Homeodomain-like"/>
    <property type="match status" value="2"/>
</dbReference>
<organism evidence="5 6">
    <name type="scientific">Paenibacillus prosopidis</name>
    <dbReference type="NCBI Taxonomy" id="630520"/>
    <lineage>
        <taxon>Bacteria</taxon>
        <taxon>Bacillati</taxon>
        <taxon>Bacillota</taxon>
        <taxon>Bacilli</taxon>
        <taxon>Bacillales</taxon>
        <taxon>Paenibacillaceae</taxon>
        <taxon>Paenibacillus</taxon>
    </lineage>
</organism>
<dbReference type="AlphaFoldDB" id="A0A368VYR1"/>
<feature type="domain" description="HTH araC/xylS-type" evidence="4">
    <location>
        <begin position="190"/>
        <end position="288"/>
    </location>
</feature>
<dbReference type="PROSITE" id="PS01124">
    <property type="entry name" value="HTH_ARAC_FAMILY_2"/>
    <property type="match status" value="1"/>
</dbReference>
<dbReference type="Pfam" id="PF02311">
    <property type="entry name" value="AraC_binding"/>
    <property type="match status" value="1"/>
</dbReference>
<evidence type="ECO:0000256" key="2">
    <source>
        <dbReference type="ARBA" id="ARBA00023125"/>
    </source>
</evidence>
<evidence type="ECO:0000256" key="3">
    <source>
        <dbReference type="ARBA" id="ARBA00023163"/>
    </source>
</evidence>
<dbReference type="Gene3D" id="2.60.120.10">
    <property type="entry name" value="Jelly Rolls"/>
    <property type="match status" value="1"/>
</dbReference>
<keyword evidence="6" id="KW-1185">Reference proteome</keyword>
<evidence type="ECO:0000313" key="5">
    <source>
        <dbReference type="EMBL" id="RCW45421.1"/>
    </source>
</evidence>
<protein>
    <submittedName>
        <fullName evidence="5">AraC-like DNA-binding protein</fullName>
    </submittedName>
</protein>